<evidence type="ECO:0000313" key="1">
    <source>
        <dbReference type="EMBL" id="GAA2600353.1"/>
    </source>
</evidence>
<organism evidence="1 2">
    <name type="scientific">Actinomadura fulvescens</name>
    <dbReference type="NCBI Taxonomy" id="46160"/>
    <lineage>
        <taxon>Bacteria</taxon>
        <taxon>Bacillati</taxon>
        <taxon>Actinomycetota</taxon>
        <taxon>Actinomycetes</taxon>
        <taxon>Streptosporangiales</taxon>
        <taxon>Thermomonosporaceae</taxon>
        <taxon>Actinomadura</taxon>
    </lineage>
</organism>
<proteinExistence type="predicted"/>
<evidence type="ECO:0000313" key="2">
    <source>
        <dbReference type="Proteomes" id="UP001501509"/>
    </source>
</evidence>
<dbReference type="Proteomes" id="UP001501509">
    <property type="component" value="Unassembled WGS sequence"/>
</dbReference>
<accession>A0ABN3PSU5</accession>
<evidence type="ECO:0008006" key="3">
    <source>
        <dbReference type="Google" id="ProtNLM"/>
    </source>
</evidence>
<reference evidence="1 2" key="1">
    <citation type="journal article" date="2019" name="Int. J. Syst. Evol. Microbiol.">
        <title>The Global Catalogue of Microorganisms (GCM) 10K type strain sequencing project: providing services to taxonomists for standard genome sequencing and annotation.</title>
        <authorList>
            <consortium name="The Broad Institute Genomics Platform"/>
            <consortium name="The Broad Institute Genome Sequencing Center for Infectious Disease"/>
            <person name="Wu L."/>
            <person name="Ma J."/>
        </authorList>
    </citation>
    <scope>NUCLEOTIDE SEQUENCE [LARGE SCALE GENOMIC DNA]</scope>
    <source>
        <strain evidence="1 2">JCM 6833</strain>
    </source>
</reference>
<sequence>MPRQMIYRYGEDRLSEAKVEGWFDPDRAQAFVEANTVTDDDYAQWERTGRGSIRGVRETLFHTDSGQWVLHRHHLGPSDCSPSTWELLPTDHQAVDWLTRNGYTEAVTRLLPDLPAETGPGRPEIGGRVQVRLGDLLPQVDQYADRHGISRAEAVRTLISAGLEHSGS</sequence>
<keyword evidence="2" id="KW-1185">Reference proteome</keyword>
<protein>
    <recommendedName>
        <fullName evidence="3">Ribbon-helix-helix protein CopG domain-containing protein</fullName>
    </recommendedName>
</protein>
<name>A0ABN3PSU5_9ACTN</name>
<dbReference type="EMBL" id="BAAATD010000004">
    <property type="protein sequence ID" value="GAA2600353.1"/>
    <property type="molecule type" value="Genomic_DNA"/>
</dbReference>
<gene>
    <name evidence="1" type="ORF">GCM10010411_37550</name>
</gene>
<comment type="caution">
    <text evidence="1">The sequence shown here is derived from an EMBL/GenBank/DDBJ whole genome shotgun (WGS) entry which is preliminary data.</text>
</comment>